<evidence type="ECO:0000313" key="1">
    <source>
        <dbReference type="EnsemblMetazoa" id="CJA43227.1"/>
    </source>
</evidence>
<evidence type="ECO:0000313" key="2">
    <source>
        <dbReference type="Proteomes" id="UP000005237"/>
    </source>
</evidence>
<sequence length="70" mass="7674">MSSGKVIVYGGKGALGSAILEFFKKNNFVSFLNNYEELSEGHSTFLGHGHVVSQRGKESSTVKISIFSRY</sequence>
<keyword evidence="2" id="KW-1185">Reference proteome</keyword>
<dbReference type="EnsemblMetazoa" id="CJA43227.1">
    <property type="protein sequence ID" value="CJA43227.1"/>
    <property type="gene ID" value="WBGene00219075"/>
</dbReference>
<reference evidence="2" key="1">
    <citation type="submission" date="2010-08" db="EMBL/GenBank/DDBJ databases">
        <authorList>
            <consortium name="Caenorhabditis japonica Sequencing Consortium"/>
            <person name="Wilson R.K."/>
        </authorList>
    </citation>
    <scope>NUCLEOTIDE SEQUENCE [LARGE SCALE GENOMIC DNA]</scope>
    <source>
        <strain evidence="2">DF5081</strain>
    </source>
</reference>
<name>A0A8R1EVV3_CAEJA</name>
<reference evidence="1" key="2">
    <citation type="submission" date="2022-06" db="UniProtKB">
        <authorList>
            <consortium name="EnsemblMetazoa"/>
        </authorList>
    </citation>
    <scope>IDENTIFICATION</scope>
    <source>
        <strain evidence="1">DF5081</strain>
    </source>
</reference>
<accession>A0A8R1EVV3</accession>
<dbReference type="Proteomes" id="UP000005237">
    <property type="component" value="Unassembled WGS sequence"/>
</dbReference>
<organism evidence="1 2">
    <name type="scientific">Caenorhabditis japonica</name>
    <dbReference type="NCBI Taxonomy" id="281687"/>
    <lineage>
        <taxon>Eukaryota</taxon>
        <taxon>Metazoa</taxon>
        <taxon>Ecdysozoa</taxon>
        <taxon>Nematoda</taxon>
        <taxon>Chromadorea</taxon>
        <taxon>Rhabditida</taxon>
        <taxon>Rhabditina</taxon>
        <taxon>Rhabditomorpha</taxon>
        <taxon>Rhabditoidea</taxon>
        <taxon>Rhabditidae</taxon>
        <taxon>Peloderinae</taxon>
        <taxon>Caenorhabditis</taxon>
    </lineage>
</organism>
<dbReference type="AlphaFoldDB" id="A0A8R1EVV3"/>
<protein>
    <submittedName>
        <fullName evidence="1">Uncharacterized protein</fullName>
    </submittedName>
</protein>
<proteinExistence type="predicted"/>